<comment type="caution">
    <text evidence="1">The sequence shown here is derived from an EMBL/GenBank/DDBJ whole genome shotgun (WGS) entry which is preliminary data.</text>
</comment>
<dbReference type="Proteomes" id="UP000789860">
    <property type="component" value="Unassembled WGS sequence"/>
</dbReference>
<evidence type="ECO:0000313" key="2">
    <source>
        <dbReference type="Proteomes" id="UP000789860"/>
    </source>
</evidence>
<protein>
    <submittedName>
        <fullName evidence="1">2415_t:CDS:1</fullName>
    </submittedName>
</protein>
<feature type="non-terminal residue" evidence="1">
    <location>
        <position position="175"/>
    </location>
</feature>
<proteinExistence type="predicted"/>
<feature type="non-terminal residue" evidence="1">
    <location>
        <position position="1"/>
    </location>
</feature>
<keyword evidence="2" id="KW-1185">Reference proteome</keyword>
<evidence type="ECO:0000313" key="1">
    <source>
        <dbReference type="EMBL" id="CAG8595122.1"/>
    </source>
</evidence>
<organism evidence="1 2">
    <name type="scientific">Scutellospora calospora</name>
    <dbReference type="NCBI Taxonomy" id="85575"/>
    <lineage>
        <taxon>Eukaryota</taxon>
        <taxon>Fungi</taxon>
        <taxon>Fungi incertae sedis</taxon>
        <taxon>Mucoromycota</taxon>
        <taxon>Glomeromycotina</taxon>
        <taxon>Glomeromycetes</taxon>
        <taxon>Diversisporales</taxon>
        <taxon>Gigasporaceae</taxon>
        <taxon>Scutellospora</taxon>
    </lineage>
</organism>
<gene>
    <name evidence="1" type="ORF">SCALOS_LOCUS6723</name>
</gene>
<dbReference type="EMBL" id="CAJVPM010013475">
    <property type="protein sequence ID" value="CAG8595122.1"/>
    <property type="molecule type" value="Genomic_DNA"/>
</dbReference>
<accession>A0ACA9MKB7</accession>
<reference evidence="1" key="1">
    <citation type="submission" date="2021-06" db="EMBL/GenBank/DDBJ databases">
        <authorList>
            <person name="Kallberg Y."/>
            <person name="Tangrot J."/>
            <person name="Rosling A."/>
        </authorList>
    </citation>
    <scope>NUCLEOTIDE SEQUENCE</scope>
    <source>
        <strain evidence="1">AU212A</strain>
    </source>
</reference>
<name>A0ACA9MKB7_9GLOM</name>
<sequence length="175" mass="20623">RIKSPRTRSRNKISKTTPVAALPGSIVDTLVTFNSKKGRYERILNKNGKICKRYPEGIFVEHISRNGGFWKNIIYSSILQEVAESFENIEYYNTDLRIFFKYINCKQYFLKSKLKIEKNNDEETDEETDSDKEIECLCEEKNSECNFFEWEVVRCYCNEVANRKKVTNINSNNLD</sequence>